<dbReference type="AlphaFoldDB" id="A0A0C4EEI4"/>
<dbReference type="EnsemblFungi" id="MAPG_11157T0">
    <property type="protein sequence ID" value="MAPG_11157T0"/>
    <property type="gene ID" value="MAPG_11157"/>
</dbReference>
<sequence length="692" mass="77576">MHPVSAPPVGGSSACIQDQQIRYYQYEPIPKGTQGGAGRATGTRQTRLLELRRKDDGTVEYSLSVHNLADVDAQYDAISYCWGDPTMDHTITVDGALLRVTAAVVAMLQKDQQIPLMRTIYRGARKVVAYLGDAPDAALAADFVPKLAIALAKQATVLRARGGFRDTDGHLDGFEPAALPGQVDDWRALLNLLVDPYWSRTWIIQETVLAREIELLYGGRGLDWDEFGVICAALRGPKGGLVCVFLGSTPGLVELYMPAMQGLGQIFGIDTQRKRLFRIHDDNTKMLLPYLIAECCQSKATCPEDKVIGLLGLGRGGIDDDDWSELGRDTRELLLPDHARSVLEVYGDAVEFSLRQNCFALLNIAGCYYKRSSLDLPSWIPDLSAPPEIYPLDSVASKYKAGSPYTANFLIRLDRRRLRIYGWLFDEVAAVGSAPAPTSGGLAHEAPQMPLESLEFWRRLSGQHREAWRLVEQHLPRGRHPITGEACWRALCRTVVGDELPDSERLDTNLFDKVLDAYNAFAFFGACMDWRDKTLAKGLDPDTMDLPPVPELGLPDMMLESEADWLNETLFALRMLPGYEQTIPAKVRFLYRMMARKMMLRSFAITKEGHMMLVPPGTKKGDAVCIFAGAKTPYILRRDECHPPRDAGEMAVWEYGDEEDEIWQLYGEAYVHCMMDAQILGKRIYQRWFELR</sequence>
<dbReference type="EMBL" id="ADBL01002743">
    <property type="status" value="NOT_ANNOTATED_CDS"/>
    <property type="molecule type" value="Genomic_DNA"/>
</dbReference>
<dbReference type="Pfam" id="PF26639">
    <property type="entry name" value="Het-6_barrel"/>
    <property type="match status" value="1"/>
</dbReference>
<name>A0A0C4EEI4_MAGP6</name>
<reference evidence="2" key="1">
    <citation type="submission" date="2010-05" db="EMBL/GenBank/DDBJ databases">
        <title>The Genome Sequence of Magnaporthe poae strain ATCC 64411.</title>
        <authorList>
            <consortium name="The Broad Institute Genome Sequencing Platform"/>
            <consortium name="Broad Institute Genome Sequencing Center for Infectious Disease"/>
            <person name="Ma L.-J."/>
            <person name="Dead R."/>
            <person name="Young S."/>
            <person name="Zeng Q."/>
            <person name="Koehrsen M."/>
            <person name="Alvarado L."/>
            <person name="Berlin A."/>
            <person name="Chapman S.B."/>
            <person name="Chen Z."/>
            <person name="Freedman E."/>
            <person name="Gellesch M."/>
            <person name="Goldberg J."/>
            <person name="Griggs A."/>
            <person name="Gujja S."/>
            <person name="Heilman E.R."/>
            <person name="Heiman D."/>
            <person name="Hepburn T."/>
            <person name="Howarth C."/>
            <person name="Jen D."/>
            <person name="Larson L."/>
            <person name="Mehta T."/>
            <person name="Neiman D."/>
            <person name="Pearson M."/>
            <person name="Roberts A."/>
            <person name="Saif S."/>
            <person name="Shea T."/>
            <person name="Shenoy N."/>
            <person name="Sisk P."/>
            <person name="Stolte C."/>
            <person name="Sykes S."/>
            <person name="Walk T."/>
            <person name="White J."/>
            <person name="Yandava C."/>
            <person name="Haas B."/>
            <person name="Nusbaum C."/>
            <person name="Birren B."/>
        </authorList>
    </citation>
    <scope>NUCLEOTIDE SEQUENCE</scope>
    <source>
        <strain evidence="2">ATCC 64411</strain>
    </source>
</reference>
<dbReference type="VEuPathDB" id="FungiDB:MAPG_11157"/>
<organism evidence="3 4">
    <name type="scientific">Magnaporthiopsis poae (strain ATCC 64411 / 73-15)</name>
    <name type="common">Kentucky bluegrass fungus</name>
    <name type="synonym">Magnaporthe poae</name>
    <dbReference type="NCBI Taxonomy" id="644358"/>
    <lineage>
        <taxon>Eukaryota</taxon>
        <taxon>Fungi</taxon>
        <taxon>Dikarya</taxon>
        <taxon>Ascomycota</taxon>
        <taxon>Pezizomycotina</taxon>
        <taxon>Sordariomycetes</taxon>
        <taxon>Sordariomycetidae</taxon>
        <taxon>Magnaporthales</taxon>
        <taxon>Magnaporthaceae</taxon>
        <taxon>Magnaporthiopsis</taxon>
    </lineage>
</organism>
<gene>
    <name evidence="2" type="ORF">MAPG_11157</name>
</gene>
<protein>
    <recommendedName>
        <fullName evidence="1">Heterokaryon incompatibility domain-containing protein</fullName>
    </recommendedName>
</protein>
<evidence type="ECO:0000313" key="4">
    <source>
        <dbReference type="Proteomes" id="UP000011715"/>
    </source>
</evidence>
<dbReference type="PANTHER" id="PTHR24148">
    <property type="entry name" value="ANKYRIN REPEAT DOMAIN-CONTAINING PROTEIN 39 HOMOLOG-RELATED"/>
    <property type="match status" value="1"/>
</dbReference>
<dbReference type="EMBL" id="ADBL01002744">
    <property type="status" value="NOT_ANNOTATED_CDS"/>
    <property type="molecule type" value="Genomic_DNA"/>
</dbReference>
<evidence type="ECO:0000259" key="1">
    <source>
        <dbReference type="Pfam" id="PF06985"/>
    </source>
</evidence>
<dbReference type="InterPro" id="IPR052895">
    <property type="entry name" value="HetReg/Transcr_Mod"/>
</dbReference>
<dbReference type="EMBL" id="GL876979">
    <property type="protein sequence ID" value="KLU92211.1"/>
    <property type="molecule type" value="Genomic_DNA"/>
</dbReference>
<keyword evidence="4" id="KW-1185">Reference proteome</keyword>
<evidence type="ECO:0000313" key="2">
    <source>
        <dbReference type="EMBL" id="KLU92211.1"/>
    </source>
</evidence>
<dbReference type="eggNOG" id="ENOG502R7QI">
    <property type="taxonomic scope" value="Eukaryota"/>
</dbReference>
<reference evidence="3" key="4">
    <citation type="journal article" date="2015" name="G3 (Bethesda)">
        <title>Genome sequences of three phytopathogenic species of the Magnaporthaceae family of fungi.</title>
        <authorList>
            <person name="Okagaki L.H."/>
            <person name="Nunes C.C."/>
            <person name="Sailsbery J."/>
            <person name="Clay B."/>
            <person name="Brown D."/>
            <person name="John T."/>
            <person name="Oh Y."/>
            <person name="Young N."/>
            <person name="Fitzgerald M."/>
            <person name="Haas B.J."/>
            <person name="Zeng Q."/>
            <person name="Young S."/>
            <person name="Adiconis X."/>
            <person name="Fan L."/>
            <person name="Levin J.Z."/>
            <person name="Mitchell T.K."/>
            <person name="Okubara P.A."/>
            <person name="Farman M.L."/>
            <person name="Kohn L.M."/>
            <person name="Birren B."/>
            <person name="Ma L.-J."/>
            <person name="Dean R.A."/>
        </authorList>
    </citation>
    <scope>NUCLEOTIDE SEQUENCE</scope>
    <source>
        <strain evidence="3">ATCC 64411 / 73-15</strain>
    </source>
</reference>
<evidence type="ECO:0000313" key="3">
    <source>
        <dbReference type="EnsemblFungi" id="MAPG_11157T0"/>
    </source>
</evidence>
<feature type="domain" description="Heterokaryon incompatibility" evidence="1">
    <location>
        <begin position="109"/>
        <end position="206"/>
    </location>
</feature>
<dbReference type="Proteomes" id="UP000011715">
    <property type="component" value="Unassembled WGS sequence"/>
</dbReference>
<proteinExistence type="predicted"/>
<dbReference type="PANTHER" id="PTHR24148:SF73">
    <property type="entry name" value="HET DOMAIN PROTEIN (AFU_ORTHOLOGUE AFUA_8G01020)"/>
    <property type="match status" value="1"/>
</dbReference>
<dbReference type="Pfam" id="PF06985">
    <property type="entry name" value="HET"/>
    <property type="match status" value="1"/>
</dbReference>
<dbReference type="OrthoDB" id="2157530at2759"/>
<reference evidence="4" key="2">
    <citation type="submission" date="2010-05" db="EMBL/GenBank/DDBJ databases">
        <title>The genome sequence of Magnaporthe poae strain ATCC 64411.</title>
        <authorList>
            <person name="Ma L.-J."/>
            <person name="Dead R."/>
            <person name="Young S."/>
            <person name="Zeng Q."/>
            <person name="Koehrsen M."/>
            <person name="Alvarado L."/>
            <person name="Berlin A."/>
            <person name="Chapman S.B."/>
            <person name="Chen Z."/>
            <person name="Freedman E."/>
            <person name="Gellesch M."/>
            <person name="Goldberg J."/>
            <person name="Griggs A."/>
            <person name="Gujja S."/>
            <person name="Heilman E.R."/>
            <person name="Heiman D."/>
            <person name="Hepburn T."/>
            <person name="Howarth C."/>
            <person name="Jen D."/>
            <person name="Larson L."/>
            <person name="Mehta T."/>
            <person name="Neiman D."/>
            <person name="Pearson M."/>
            <person name="Roberts A."/>
            <person name="Saif S."/>
            <person name="Shea T."/>
            <person name="Shenoy N."/>
            <person name="Sisk P."/>
            <person name="Stolte C."/>
            <person name="Sykes S."/>
            <person name="Walk T."/>
            <person name="White J."/>
            <person name="Yandava C."/>
            <person name="Haas B."/>
            <person name="Nusbaum C."/>
            <person name="Birren B."/>
        </authorList>
    </citation>
    <scope>NUCLEOTIDE SEQUENCE [LARGE SCALE GENOMIC DNA]</scope>
    <source>
        <strain evidence="4">ATCC 64411 / 73-15</strain>
    </source>
</reference>
<dbReference type="InterPro" id="IPR010730">
    <property type="entry name" value="HET"/>
</dbReference>
<reference evidence="2" key="3">
    <citation type="submission" date="2011-03" db="EMBL/GenBank/DDBJ databases">
        <title>Annotation of Magnaporthe poae ATCC 64411.</title>
        <authorList>
            <person name="Ma L.-J."/>
            <person name="Dead R."/>
            <person name="Young S.K."/>
            <person name="Zeng Q."/>
            <person name="Gargeya S."/>
            <person name="Fitzgerald M."/>
            <person name="Haas B."/>
            <person name="Abouelleil A."/>
            <person name="Alvarado L."/>
            <person name="Arachchi H.M."/>
            <person name="Berlin A."/>
            <person name="Brown A."/>
            <person name="Chapman S.B."/>
            <person name="Chen Z."/>
            <person name="Dunbar C."/>
            <person name="Freedman E."/>
            <person name="Gearin G."/>
            <person name="Gellesch M."/>
            <person name="Goldberg J."/>
            <person name="Griggs A."/>
            <person name="Gujja S."/>
            <person name="Heiman D."/>
            <person name="Howarth C."/>
            <person name="Larson L."/>
            <person name="Lui A."/>
            <person name="MacDonald P.J.P."/>
            <person name="Mehta T."/>
            <person name="Montmayeur A."/>
            <person name="Murphy C."/>
            <person name="Neiman D."/>
            <person name="Pearson M."/>
            <person name="Priest M."/>
            <person name="Roberts A."/>
            <person name="Saif S."/>
            <person name="Shea T."/>
            <person name="Shenoy N."/>
            <person name="Sisk P."/>
            <person name="Stolte C."/>
            <person name="Sykes S."/>
            <person name="Yandava C."/>
            <person name="Wortman J."/>
            <person name="Nusbaum C."/>
            <person name="Birren B."/>
        </authorList>
    </citation>
    <scope>NUCLEOTIDE SEQUENCE</scope>
    <source>
        <strain evidence="2">ATCC 64411</strain>
    </source>
</reference>
<accession>A0A0C4EEI4</accession>
<reference evidence="3" key="5">
    <citation type="submission" date="2015-06" db="UniProtKB">
        <authorList>
            <consortium name="EnsemblFungi"/>
        </authorList>
    </citation>
    <scope>IDENTIFICATION</scope>
    <source>
        <strain evidence="3">ATCC 64411</strain>
    </source>
</reference>